<reference evidence="1 2" key="2">
    <citation type="journal article" date="2022" name="Mol. Ecol. Resour.">
        <title>The genomes of chicory, endive, great burdock and yacon provide insights into Asteraceae paleo-polyploidization history and plant inulin production.</title>
        <authorList>
            <person name="Fan W."/>
            <person name="Wang S."/>
            <person name="Wang H."/>
            <person name="Wang A."/>
            <person name="Jiang F."/>
            <person name="Liu H."/>
            <person name="Zhao H."/>
            <person name="Xu D."/>
            <person name="Zhang Y."/>
        </authorList>
    </citation>
    <scope>NUCLEOTIDE SEQUENCE [LARGE SCALE GENOMIC DNA]</scope>
    <source>
        <strain evidence="2">cv. Yunnan</strain>
        <tissue evidence="1">Leaves</tissue>
    </source>
</reference>
<gene>
    <name evidence="1" type="ORF">L1987_48478</name>
</gene>
<organism evidence="1 2">
    <name type="scientific">Smallanthus sonchifolius</name>
    <dbReference type="NCBI Taxonomy" id="185202"/>
    <lineage>
        <taxon>Eukaryota</taxon>
        <taxon>Viridiplantae</taxon>
        <taxon>Streptophyta</taxon>
        <taxon>Embryophyta</taxon>
        <taxon>Tracheophyta</taxon>
        <taxon>Spermatophyta</taxon>
        <taxon>Magnoliopsida</taxon>
        <taxon>eudicotyledons</taxon>
        <taxon>Gunneridae</taxon>
        <taxon>Pentapetalae</taxon>
        <taxon>asterids</taxon>
        <taxon>campanulids</taxon>
        <taxon>Asterales</taxon>
        <taxon>Asteraceae</taxon>
        <taxon>Asteroideae</taxon>
        <taxon>Heliantheae alliance</taxon>
        <taxon>Millerieae</taxon>
        <taxon>Smallanthus</taxon>
    </lineage>
</organism>
<evidence type="ECO:0000313" key="2">
    <source>
        <dbReference type="Proteomes" id="UP001056120"/>
    </source>
</evidence>
<dbReference type="EMBL" id="CM042033">
    <property type="protein sequence ID" value="KAI3773939.1"/>
    <property type="molecule type" value="Genomic_DNA"/>
</dbReference>
<keyword evidence="2" id="KW-1185">Reference proteome</keyword>
<comment type="caution">
    <text evidence="1">The sequence shown here is derived from an EMBL/GenBank/DDBJ whole genome shotgun (WGS) entry which is preliminary data.</text>
</comment>
<accession>A0ACB9FRR4</accession>
<protein>
    <submittedName>
        <fullName evidence="1">Uncharacterized protein</fullName>
    </submittedName>
</protein>
<evidence type="ECO:0000313" key="1">
    <source>
        <dbReference type="EMBL" id="KAI3773939.1"/>
    </source>
</evidence>
<proteinExistence type="predicted"/>
<name>A0ACB9FRR4_9ASTR</name>
<dbReference type="Proteomes" id="UP001056120">
    <property type="component" value="Linkage Group LG16"/>
</dbReference>
<reference evidence="2" key="1">
    <citation type="journal article" date="2022" name="Mol. Ecol. Resour.">
        <title>The genomes of chicory, endive, great burdock and yacon provide insights into Asteraceae palaeo-polyploidization history and plant inulin production.</title>
        <authorList>
            <person name="Fan W."/>
            <person name="Wang S."/>
            <person name="Wang H."/>
            <person name="Wang A."/>
            <person name="Jiang F."/>
            <person name="Liu H."/>
            <person name="Zhao H."/>
            <person name="Xu D."/>
            <person name="Zhang Y."/>
        </authorList>
    </citation>
    <scope>NUCLEOTIDE SEQUENCE [LARGE SCALE GENOMIC DNA]</scope>
    <source>
        <strain evidence="2">cv. Yunnan</strain>
    </source>
</reference>
<sequence length="220" mass="24138">MNAPALQQTIVNFTAQTRREVTDVLAQMFLPKWTNIPLSLKFIKASLGSITSRNDQKGCKYAFMVDVDWLANMTDIYEVQNMPTVPAVLDWRLSVAMLLDRWFQHVIRLFVIAVFSVQTEVYALVSQGIKETHTCQVVVKQQWLHYGRITVVALGVTEDGGIRWWLYELVGGGSVAERVVVVVSFTAPSVLAVSGRFGGGDDGVNGAVQGGNDGGSGGRM</sequence>